<accession>A0ABQ1UDQ6</accession>
<evidence type="ECO:0000313" key="2">
    <source>
        <dbReference type="Proteomes" id="UP000638462"/>
    </source>
</evidence>
<dbReference type="Gene3D" id="1.10.150.20">
    <property type="entry name" value="5' to 3' exonuclease, C-terminal subdomain"/>
    <property type="match status" value="1"/>
</dbReference>
<sequence length="82" mass="9092">MPFNEQERSALLALKGVGPTVIKRFEEIGIESFEELAGFDANTIAERVASMLHSSCWQNSPQAKAAKVTCTSLNSIYLREFL</sequence>
<organism evidence="1 2">
    <name type="scientific">Pseudoalteromonas gelatinilytica</name>
    <dbReference type="NCBI Taxonomy" id="1703256"/>
    <lineage>
        <taxon>Bacteria</taxon>
        <taxon>Pseudomonadati</taxon>
        <taxon>Pseudomonadota</taxon>
        <taxon>Gammaproteobacteria</taxon>
        <taxon>Alteromonadales</taxon>
        <taxon>Pseudoalteromonadaceae</taxon>
        <taxon>Pseudoalteromonas</taxon>
    </lineage>
</organism>
<comment type="caution">
    <text evidence="1">The sequence shown here is derived from an EMBL/GenBank/DDBJ whole genome shotgun (WGS) entry which is preliminary data.</text>
</comment>
<reference evidence="2" key="1">
    <citation type="journal article" date="2019" name="Int. J. Syst. Evol. Microbiol.">
        <title>The Global Catalogue of Microorganisms (GCM) 10K type strain sequencing project: providing services to taxonomists for standard genome sequencing and annotation.</title>
        <authorList>
            <consortium name="The Broad Institute Genomics Platform"/>
            <consortium name="The Broad Institute Genome Sequencing Center for Infectious Disease"/>
            <person name="Wu L."/>
            <person name="Ma J."/>
        </authorList>
    </citation>
    <scope>NUCLEOTIDE SEQUENCE [LARGE SCALE GENOMIC DNA]</scope>
    <source>
        <strain evidence="2">CGMCC 1.15394</strain>
    </source>
</reference>
<name>A0ABQ1UDQ6_9GAMM</name>
<evidence type="ECO:0000313" key="1">
    <source>
        <dbReference type="EMBL" id="GGF15610.1"/>
    </source>
</evidence>
<gene>
    <name evidence="1" type="ORF">GCM10008027_45470</name>
</gene>
<dbReference type="RefSeq" id="WP_188731969.1">
    <property type="nucleotide sequence ID" value="NZ_BMIT01000047.1"/>
</dbReference>
<proteinExistence type="predicted"/>
<protein>
    <submittedName>
        <fullName evidence="1">Rad51 domain protein</fullName>
    </submittedName>
</protein>
<dbReference type="EMBL" id="BMIT01000047">
    <property type="protein sequence ID" value="GGF15610.1"/>
    <property type="molecule type" value="Genomic_DNA"/>
</dbReference>
<keyword evidence="2" id="KW-1185">Reference proteome</keyword>
<dbReference type="Proteomes" id="UP000638462">
    <property type="component" value="Unassembled WGS sequence"/>
</dbReference>